<protein>
    <submittedName>
        <fullName evidence="1">Uncharacterized protein</fullName>
    </submittedName>
</protein>
<organism evidence="1 2">
    <name type="scientific">Azospirillum brasilense</name>
    <dbReference type="NCBI Taxonomy" id="192"/>
    <lineage>
        <taxon>Bacteria</taxon>
        <taxon>Pseudomonadati</taxon>
        <taxon>Pseudomonadota</taxon>
        <taxon>Alphaproteobacteria</taxon>
        <taxon>Rhodospirillales</taxon>
        <taxon>Azospirillaceae</taxon>
        <taxon>Azospirillum</taxon>
    </lineage>
</organism>
<evidence type="ECO:0000313" key="2">
    <source>
        <dbReference type="Proteomes" id="UP000316083"/>
    </source>
</evidence>
<accession>A0A560BN49</accession>
<dbReference type="AlphaFoldDB" id="A0A560BN49"/>
<name>A0A560BN49_AZOBR</name>
<dbReference type="EMBL" id="VITF01000001">
    <property type="protein sequence ID" value="TWA74043.1"/>
    <property type="molecule type" value="Genomic_DNA"/>
</dbReference>
<dbReference type="Proteomes" id="UP000316083">
    <property type="component" value="Unassembled WGS sequence"/>
</dbReference>
<gene>
    <name evidence="1" type="ORF">FBZ82_10156</name>
</gene>
<comment type="caution">
    <text evidence="1">The sequence shown here is derived from an EMBL/GenBank/DDBJ whole genome shotgun (WGS) entry which is preliminary data.</text>
</comment>
<proteinExistence type="predicted"/>
<sequence>MNDTAILLRSLENGYAVLTRLTRNIHDFDLMAQLLPTGWVLFYRTL</sequence>
<reference evidence="1 2" key="1">
    <citation type="submission" date="2019-06" db="EMBL/GenBank/DDBJ databases">
        <title>Genomic Encyclopedia of Type Strains, Phase IV (KMG-V): Genome sequencing to study the core and pangenomes of soil and plant-associated prokaryotes.</title>
        <authorList>
            <person name="Whitman W."/>
        </authorList>
    </citation>
    <scope>NUCLEOTIDE SEQUENCE [LARGE SCALE GENOMIC DNA]</scope>
    <source>
        <strain evidence="1 2">BR 11796</strain>
    </source>
</reference>
<evidence type="ECO:0000313" key="1">
    <source>
        <dbReference type="EMBL" id="TWA74043.1"/>
    </source>
</evidence>